<evidence type="ECO:0000256" key="4">
    <source>
        <dbReference type="ARBA" id="ARBA00022722"/>
    </source>
</evidence>
<dbReference type="SUPFAM" id="SSF53098">
    <property type="entry name" value="Ribonuclease H-like"/>
    <property type="match status" value="1"/>
</dbReference>
<feature type="compositionally biased region" description="Low complexity" evidence="8">
    <location>
        <begin position="60"/>
        <end position="75"/>
    </location>
</feature>
<comment type="caution">
    <text evidence="10">The sequence shown here is derived from an EMBL/GenBank/DDBJ whole genome shotgun (WGS) entry which is preliminary data.</text>
</comment>
<dbReference type="GO" id="GO:0005634">
    <property type="term" value="C:nucleus"/>
    <property type="evidence" value="ECO:0007669"/>
    <property type="project" value="UniProtKB-SubCell"/>
</dbReference>
<keyword evidence="4" id="KW-0540">Nuclease</keyword>
<dbReference type="InterPro" id="IPR013520">
    <property type="entry name" value="Ribonucl_H"/>
</dbReference>
<evidence type="ECO:0000256" key="5">
    <source>
        <dbReference type="ARBA" id="ARBA00022801"/>
    </source>
</evidence>
<evidence type="ECO:0000313" key="11">
    <source>
        <dbReference type="Proteomes" id="UP000762676"/>
    </source>
</evidence>
<feature type="domain" description="Exonuclease" evidence="9">
    <location>
        <begin position="218"/>
        <end position="379"/>
    </location>
</feature>
<evidence type="ECO:0000256" key="7">
    <source>
        <dbReference type="ARBA" id="ARBA00023242"/>
    </source>
</evidence>
<dbReference type="Gene3D" id="3.30.420.10">
    <property type="entry name" value="Ribonuclease H-like superfamily/Ribonuclease H"/>
    <property type="match status" value="1"/>
</dbReference>
<dbReference type="CDD" id="cd06144">
    <property type="entry name" value="REX4_like"/>
    <property type="match status" value="1"/>
</dbReference>
<evidence type="ECO:0000313" key="10">
    <source>
        <dbReference type="EMBL" id="GFR95900.1"/>
    </source>
</evidence>
<keyword evidence="7" id="KW-0539">Nucleus</keyword>
<dbReference type="Pfam" id="PF00929">
    <property type="entry name" value="RNase_T"/>
    <property type="match status" value="1"/>
</dbReference>
<feature type="region of interest" description="Disordered" evidence="8">
    <location>
        <begin position="101"/>
        <end position="165"/>
    </location>
</feature>
<feature type="compositionally biased region" description="Basic and acidic residues" evidence="8">
    <location>
        <begin position="150"/>
        <end position="163"/>
    </location>
</feature>
<organism evidence="10 11">
    <name type="scientific">Elysia marginata</name>
    <dbReference type="NCBI Taxonomy" id="1093978"/>
    <lineage>
        <taxon>Eukaryota</taxon>
        <taxon>Metazoa</taxon>
        <taxon>Spiralia</taxon>
        <taxon>Lophotrochozoa</taxon>
        <taxon>Mollusca</taxon>
        <taxon>Gastropoda</taxon>
        <taxon>Heterobranchia</taxon>
        <taxon>Euthyneura</taxon>
        <taxon>Panpulmonata</taxon>
        <taxon>Sacoglossa</taxon>
        <taxon>Placobranchoidea</taxon>
        <taxon>Plakobranchidae</taxon>
        <taxon>Elysia</taxon>
    </lineage>
</organism>
<dbReference type="Proteomes" id="UP000762676">
    <property type="component" value="Unassembled WGS sequence"/>
</dbReference>
<dbReference type="InterPro" id="IPR047021">
    <property type="entry name" value="REXO1/3/4-like"/>
</dbReference>
<dbReference type="InterPro" id="IPR012337">
    <property type="entry name" value="RNaseH-like_sf"/>
</dbReference>
<dbReference type="AlphaFoldDB" id="A0AAV4HH29"/>
<comment type="subcellular location">
    <subcellularLocation>
        <location evidence="1">Nucleus</location>
    </subcellularLocation>
</comment>
<gene>
    <name evidence="10" type="ORF">ElyMa_006284300</name>
</gene>
<feature type="compositionally biased region" description="Polar residues" evidence="8">
    <location>
        <begin position="38"/>
        <end position="48"/>
    </location>
</feature>
<protein>
    <recommendedName>
        <fullName evidence="3">RNA exonuclease 4</fullName>
    </recommendedName>
</protein>
<comment type="similarity">
    <text evidence="2">Belongs to the REXO4 family.</text>
</comment>
<proteinExistence type="inferred from homology"/>
<accession>A0AAV4HH29</accession>
<dbReference type="InterPro" id="IPR036397">
    <property type="entry name" value="RNaseH_sf"/>
</dbReference>
<dbReference type="GO" id="GO:0003676">
    <property type="term" value="F:nucleic acid binding"/>
    <property type="evidence" value="ECO:0007669"/>
    <property type="project" value="InterPro"/>
</dbReference>
<dbReference type="GO" id="GO:0006364">
    <property type="term" value="P:rRNA processing"/>
    <property type="evidence" value="ECO:0007669"/>
    <property type="project" value="InterPro"/>
</dbReference>
<feature type="compositionally biased region" description="Basic residues" evidence="8">
    <location>
        <begin position="113"/>
        <end position="124"/>
    </location>
</feature>
<evidence type="ECO:0000256" key="8">
    <source>
        <dbReference type="SAM" id="MobiDB-lite"/>
    </source>
</evidence>
<evidence type="ECO:0000256" key="6">
    <source>
        <dbReference type="ARBA" id="ARBA00022839"/>
    </source>
</evidence>
<dbReference type="InterPro" id="IPR037431">
    <property type="entry name" value="REX4_DEDDh_dom"/>
</dbReference>
<dbReference type="PANTHER" id="PTHR12801">
    <property type="entry name" value="RNA EXONUCLEASE REXO1 / RECO3 FAMILY MEMBER-RELATED"/>
    <property type="match status" value="1"/>
</dbReference>
<name>A0AAV4HH29_9GAST</name>
<evidence type="ECO:0000256" key="3">
    <source>
        <dbReference type="ARBA" id="ARBA00016937"/>
    </source>
</evidence>
<dbReference type="EMBL" id="BMAT01012639">
    <property type="protein sequence ID" value="GFR95900.1"/>
    <property type="molecule type" value="Genomic_DNA"/>
</dbReference>
<reference evidence="10 11" key="1">
    <citation type="journal article" date="2021" name="Elife">
        <title>Chloroplast acquisition without the gene transfer in kleptoplastic sea slugs, Plakobranchus ocellatus.</title>
        <authorList>
            <person name="Maeda T."/>
            <person name="Takahashi S."/>
            <person name="Yoshida T."/>
            <person name="Shimamura S."/>
            <person name="Takaki Y."/>
            <person name="Nagai Y."/>
            <person name="Toyoda A."/>
            <person name="Suzuki Y."/>
            <person name="Arimoto A."/>
            <person name="Ishii H."/>
            <person name="Satoh N."/>
            <person name="Nishiyama T."/>
            <person name="Hasebe M."/>
            <person name="Maruyama T."/>
            <person name="Minagawa J."/>
            <person name="Obokata J."/>
            <person name="Shigenobu S."/>
        </authorList>
    </citation>
    <scope>NUCLEOTIDE SEQUENCE [LARGE SCALE GENOMIC DNA]</scope>
</reference>
<feature type="compositionally biased region" description="Basic residues" evidence="8">
    <location>
        <begin position="8"/>
        <end position="23"/>
    </location>
</feature>
<feature type="region of interest" description="Disordered" evidence="8">
    <location>
        <begin position="189"/>
        <end position="208"/>
    </location>
</feature>
<dbReference type="GO" id="GO:0008408">
    <property type="term" value="F:3'-5' exonuclease activity"/>
    <property type="evidence" value="ECO:0007669"/>
    <property type="project" value="InterPro"/>
</dbReference>
<dbReference type="PANTHER" id="PTHR12801:SF158">
    <property type="entry name" value="RNA EXONUCLEASE 4"/>
    <property type="match status" value="1"/>
</dbReference>
<keyword evidence="5" id="KW-0378">Hydrolase</keyword>
<keyword evidence="11" id="KW-1185">Reference proteome</keyword>
<evidence type="ECO:0000259" key="9">
    <source>
        <dbReference type="SMART" id="SM00479"/>
    </source>
</evidence>
<feature type="compositionally biased region" description="Polar residues" evidence="8">
    <location>
        <begin position="101"/>
        <end position="110"/>
    </location>
</feature>
<dbReference type="FunFam" id="3.30.420.10:FF:000007">
    <property type="entry name" value="Interferon-stimulated exonuclease gene 20"/>
    <property type="match status" value="1"/>
</dbReference>
<evidence type="ECO:0000256" key="2">
    <source>
        <dbReference type="ARBA" id="ARBA00010489"/>
    </source>
</evidence>
<dbReference type="SMART" id="SM00479">
    <property type="entry name" value="EXOIII"/>
    <property type="match status" value="1"/>
</dbReference>
<feature type="region of interest" description="Disordered" evidence="8">
    <location>
        <begin position="1"/>
        <end position="89"/>
    </location>
</feature>
<evidence type="ECO:0000256" key="1">
    <source>
        <dbReference type="ARBA" id="ARBA00004123"/>
    </source>
</evidence>
<feature type="compositionally biased region" description="Basic and acidic residues" evidence="8">
    <location>
        <begin position="196"/>
        <end position="208"/>
    </location>
</feature>
<sequence>METIKNSQKFKVKKKTIKHKKKLKDAALSSKTFHKMKQSSLATNSSGQHSHKSKLQGKNSFSKSQPSSSQELSSKLVHKSLPLQNAPKLSNSNIAKEVINSNGSSDILNNHHSDHKQKRKRGSKKAHDGVSNWASLCSKLKINPTRKSKSPKDEEPKNEEVKSSELTSISKQDIWFDNVDKFLIEGEVSGEANPASEERQGTADGRLVKPDSYKGVTQCVAMDCEMVGVGHTGEESILARVSIVNHFGVCLYDKFVLPREEVTDYRTHVSGVTRENLKTGEEFTKVQKEVSDIIRGKVLIGHALHNDLKVLFLTHPHKMIRDTSKYKPFRQLFKGGNPSLKKLADKVLGVSVQEGQHSSVQDAQATMRLYTMYRQQWEKELKQIWKQDKKKLKKKAKKKQLQAKS</sequence>
<keyword evidence="6 10" id="KW-0269">Exonuclease</keyword>